<dbReference type="AlphaFoldDB" id="A0A1V6CCH5"/>
<protein>
    <submittedName>
        <fullName evidence="4">D-tagatose-1,6-bisphosphate aldolase subunit KbaY</fullName>
        <ecNumber evidence="4">4.1.2.40</ecNumber>
    </submittedName>
</protein>
<dbReference type="Gene3D" id="3.20.20.70">
    <property type="entry name" value="Aldolase class I"/>
    <property type="match status" value="1"/>
</dbReference>
<keyword evidence="3" id="KW-0479">Metal-binding</keyword>
<keyword evidence="3" id="KW-0862">Zinc</keyword>
<comment type="cofactor">
    <cofactor evidence="3">
        <name>Zn(2+)</name>
        <dbReference type="ChEBI" id="CHEBI:29105"/>
    </cofactor>
    <text evidence="3">Binds 2 Zn(2+) ions per subunit. One is catalytic and the other provides a structural contribution.</text>
</comment>
<feature type="binding site" evidence="3">
    <location>
        <position position="85"/>
    </location>
    <ligand>
        <name>Zn(2+)</name>
        <dbReference type="ChEBI" id="CHEBI:29105"/>
        <label>1</label>
        <note>catalytic</note>
    </ligand>
</feature>
<dbReference type="Proteomes" id="UP000485562">
    <property type="component" value="Unassembled WGS sequence"/>
</dbReference>
<dbReference type="InterPro" id="IPR000771">
    <property type="entry name" value="FBA_II"/>
</dbReference>
<dbReference type="PANTHER" id="PTHR30304">
    <property type="entry name" value="D-TAGATOSE-1,6-BISPHOSPHATE ALDOLASE"/>
    <property type="match status" value="1"/>
</dbReference>
<feature type="binding site" evidence="3">
    <location>
        <position position="116"/>
    </location>
    <ligand>
        <name>Zn(2+)</name>
        <dbReference type="ChEBI" id="CHEBI:29105"/>
        <label>2</label>
    </ligand>
</feature>
<feature type="active site" description="Proton donor" evidence="1">
    <location>
        <position position="84"/>
    </location>
</feature>
<dbReference type="GO" id="GO:0009025">
    <property type="term" value="F:tagatose-bisphosphate aldolase activity"/>
    <property type="evidence" value="ECO:0007669"/>
    <property type="project" value="UniProtKB-EC"/>
</dbReference>
<organism evidence="4">
    <name type="scientific">candidate division TA06 bacterium ADurb.Bin131</name>
    <dbReference type="NCBI Taxonomy" id="1852827"/>
    <lineage>
        <taxon>Bacteria</taxon>
        <taxon>Bacteria division TA06</taxon>
    </lineage>
</organism>
<dbReference type="PANTHER" id="PTHR30304:SF0">
    <property type="entry name" value="D-TAGATOSE-1,6-BISPHOSPHATE ALDOLASE SUBUNIT GATY-RELATED"/>
    <property type="match status" value="1"/>
</dbReference>
<dbReference type="PIRSF" id="PIRSF001359">
    <property type="entry name" value="F_bP_aldolase_II"/>
    <property type="match status" value="1"/>
</dbReference>
<feature type="binding site" evidence="2">
    <location>
        <position position="198"/>
    </location>
    <ligand>
        <name>dihydroxyacetone phosphate</name>
        <dbReference type="ChEBI" id="CHEBI:57642"/>
    </ligand>
</feature>
<gene>
    <name evidence="4" type="primary">kbaY</name>
    <name evidence="4" type="ORF">BWX89_00453</name>
</gene>
<evidence type="ECO:0000256" key="1">
    <source>
        <dbReference type="PIRSR" id="PIRSR001359-1"/>
    </source>
</evidence>
<feature type="binding site" evidence="2">
    <location>
        <begin position="234"/>
        <end position="236"/>
    </location>
    <ligand>
        <name>dihydroxyacetone phosphate</name>
        <dbReference type="ChEBI" id="CHEBI:57642"/>
    </ligand>
</feature>
<feature type="binding site" evidence="2">
    <location>
        <begin position="255"/>
        <end position="258"/>
    </location>
    <ligand>
        <name>dihydroxyacetone phosphate</name>
        <dbReference type="ChEBI" id="CHEBI:57642"/>
    </ligand>
</feature>
<dbReference type="EMBL" id="MWDQ01000035">
    <property type="protein sequence ID" value="OQB74612.1"/>
    <property type="molecule type" value="Genomic_DNA"/>
</dbReference>
<dbReference type="InterPro" id="IPR013785">
    <property type="entry name" value="Aldolase_TIM"/>
</dbReference>
<feature type="binding site" evidence="3">
    <location>
        <position position="233"/>
    </location>
    <ligand>
        <name>Zn(2+)</name>
        <dbReference type="ChEBI" id="CHEBI:29105"/>
        <label>1</label>
        <note>catalytic</note>
    </ligand>
</feature>
<evidence type="ECO:0000256" key="2">
    <source>
        <dbReference type="PIRSR" id="PIRSR001359-2"/>
    </source>
</evidence>
<evidence type="ECO:0000256" key="3">
    <source>
        <dbReference type="PIRSR" id="PIRSR001359-3"/>
    </source>
</evidence>
<feature type="binding site" evidence="3">
    <location>
        <position position="146"/>
    </location>
    <ligand>
        <name>Zn(2+)</name>
        <dbReference type="ChEBI" id="CHEBI:29105"/>
        <label>2</label>
    </ligand>
</feature>
<dbReference type="InterPro" id="IPR050246">
    <property type="entry name" value="Class_II_FBP_aldolase"/>
</dbReference>
<dbReference type="Pfam" id="PF01116">
    <property type="entry name" value="F_bP_aldolase"/>
    <property type="match status" value="1"/>
</dbReference>
<comment type="caution">
    <text evidence="4">The sequence shown here is derived from an EMBL/GenBank/DDBJ whole genome shotgun (WGS) entry which is preliminary data.</text>
</comment>
<feature type="binding site" evidence="3">
    <location>
        <position position="197"/>
    </location>
    <ligand>
        <name>Zn(2+)</name>
        <dbReference type="ChEBI" id="CHEBI:29105"/>
        <label>1</label>
        <note>catalytic</note>
    </ligand>
</feature>
<dbReference type="GO" id="GO:0005975">
    <property type="term" value="P:carbohydrate metabolic process"/>
    <property type="evidence" value="ECO:0007669"/>
    <property type="project" value="InterPro"/>
</dbReference>
<proteinExistence type="predicted"/>
<reference evidence="4" key="1">
    <citation type="submission" date="2017-02" db="EMBL/GenBank/DDBJ databases">
        <title>Delving into the versatile metabolic prowess of the omnipresent phylum Bacteroidetes.</title>
        <authorList>
            <person name="Nobu M.K."/>
            <person name="Mei R."/>
            <person name="Narihiro T."/>
            <person name="Kuroda K."/>
            <person name="Liu W.-T."/>
        </authorList>
    </citation>
    <scope>NUCLEOTIDE SEQUENCE</scope>
    <source>
        <strain evidence="4">ADurb.Bin131</strain>
    </source>
</reference>
<dbReference type="GO" id="GO:0008270">
    <property type="term" value="F:zinc ion binding"/>
    <property type="evidence" value="ECO:0007669"/>
    <property type="project" value="InterPro"/>
</dbReference>
<name>A0A1V6CCH5_UNCT6</name>
<accession>A0A1V6CCH5</accession>
<evidence type="ECO:0000313" key="4">
    <source>
        <dbReference type="EMBL" id="OQB74612.1"/>
    </source>
</evidence>
<dbReference type="SUPFAM" id="SSF51569">
    <property type="entry name" value="Aldolase"/>
    <property type="match status" value="1"/>
</dbReference>
<sequence length="302" mass="33770">MNKYMKISNIMIQAYKKQVAIPAFNAAYLDMIKPISDALKEYKTIGIIQVSKPDIENFGAKSIKAVYEEYIKSADMMFTFLHLDHVPVIDENFMHVNWLDMIEEGITLGFDSVMIDGSRLKFEENVNITKTVVRIAHLKEICVEAEIGYVFGHESTVPPPYEEIFAKKLGFTNVDEAARFVQLTGVDWLSVSTGSIHGAISGAGKDQKKIRAKLDIEHLNKLKEATKIPLVLHGGTGVEIEYIKAAVKAGITKINIGTEIRQAYENGIKNSQQYAENSVKETIKKIIEDFEIKGSADILNPD</sequence>
<keyword evidence="4" id="KW-0456">Lyase</keyword>
<dbReference type="EC" id="4.1.2.40" evidence="4"/>